<name>A0A7X0CCG8_9BURK</name>
<sequence>MTDATPDARCTLSPQGTVTTVLVGSKCKVSYKFDTRATSAALVLPYVVSIDGQVLPE</sequence>
<reference evidence="1 2" key="1">
    <citation type="submission" date="2020-08" db="EMBL/GenBank/DDBJ databases">
        <title>The Agave Microbiome: Exploring the role of microbial communities in plant adaptations to desert environments.</title>
        <authorList>
            <person name="Partida-Martinez L.P."/>
        </authorList>
    </citation>
    <scope>NUCLEOTIDE SEQUENCE [LARGE SCALE GENOMIC DNA]</scope>
    <source>
        <strain evidence="1 2">AT3.2</strain>
    </source>
</reference>
<dbReference type="AlphaFoldDB" id="A0A7X0CCG8"/>
<dbReference type="RefSeq" id="WP_183551927.1">
    <property type="nucleotide sequence ID" value="NZ_JACHBX010000001.1"/>
</dbReference>
<evidence type="ECO:0000313" key="2">
    <source>
        <dbReference type="Proteomes" id="UP000540787"/>
    </source>
</evidence>
<evidence type="ECO:0000313" key="1">
    <source>
        <dbReference type="EMBL" id="MBB6132956.1"/>
    </source>
</evidence>
<organism evidence="1 2">
    <name type="scientific">Massilia aurea</name>
    <dbReference type="NCBI Taxonomy" id="373040"/>
    <lineage>
        <taxon>Bacteria</taxon>
        <taxon>Pseudomonadati</taxon>
        <taxon>Pseudomonadota</taxon>
        <taxon>Betaproteobacteria</taxon>
        <taxon>Burkholderiales</taxon>
        <taxon>Oxalobacteraceae</taxon>
        <taxon>Telluria group</taxon>
        <taxon>Massilia</taxon>
    </lineage>
</organism>
<dbReference type="EMBL" id="JACHBX010000001">
    <property type="protein sequence ID" value="MBB6132956.1"/>
    <property type="molecule type" value="Genomic_DNA"/>
</dbReference>
<dbReference type="Proteomes" id="UP000540787">
    <property type="component" value="Unassembled WGS sequence"/>
</dbReference>
<proteinExistence type="predicted"/>
<gene>
    <name evidence="1" type="ORF">HD842_001067</name>
</gene>
<keyword evidence="2" id="KW-1185">Reference proteome</keyword>
<protein>
    <submittedName>
        <fullName evidence="1">Uncharacterized protein</fullName>
    </submittedName>
</protein>
<comment type="caution">
    <text evidence="1">The sequence shown here is derived from an EMBL/GenBank/DDBJ whole genome shotgun (WGS) entry which is preliminary data.</text>
</comment>
<accession>A0A7X0CCG8</accession>